<protein>
    <submittedName>
        <fullName evidence="1">BrnT family toxin</fullName>
    </submittedName>
</protein>
<gene>
    <name evidence="1" type="ORF">DWQ54_05120</name>
</gene>
<proteinExistence type="predicted"/>
<dbReference type="Gene3D" id="3.10.450.530">
    <property type="entry name" value="Ribonuclease toxin, BrnT, of type II toxin-antitoxin system"/>
    <property type="match status" value="1"/>
</dbReference>
<reference evidence="1 2" key="1">
    <citation type="submission" date="2017-10" db="EMBL/GenBank/DDBJ databases">
        <title>A large-scale comparative metagenomic study reveals the eutrophication-driven functional interactions in six Microcystis-epibionts communities.</title>
        <authorList>
            <person name="Li Q."/>
            <person name="Lin F."/>
        </authorList>
    </citation>
    <scope>NUCLEOTIDE SEQUENCE [LARGE SCALE GENOMIC DNA]</scope>
    <source>
        <strain evidence="1">TF09</strain>
    </source>
</reference>
<evidence type="ECO:0000313" key="1">
    <source>
        <dbReference type="EMBL" id="REJ44849.1"/>
    </source>
</evidence>
<sequence length="101" mass="11898">MWRVKLKWTWDDNKNRTNKRDHGLSFEAAQYVFADSLAVSRLDPYPEEERWQTIGLISKLTVFVVHTWPESDSVTGEETGRIISARRATAHERRAYEEGRF</sequence>
<dbReference type="Proteomes" id="UP000256873">
    <property type="component" value="Unassembled WGS sequence"/>
</dbReference>
<accession>A0A3E0LBF7</accession>
<organism evidence="1 2">
    <name type="scientific">Microcystis flos-aquae TF09</name>
    <dbReference type="NCBI Taxonomy" id="2060473"/>
    <lineage>
        <taxon>Bacteria</taxon>
        <taxon>Bacillati</taxon>
        <taxon>Cyanobacteriota</taxon>
        <taxon>Cyanophyceae</taxon>
        <taxon>Oscillatoriophycideae</taxon>
        <taxon>Chroococcales</taxon>
        <taxon>Microcystaceae</taxon>
        <taxon>Microcystis</taxon>
    </lineage>
</organism>
<comment type="caution">
    <text evidence="1">The sequence shown here is derived from an EMBL/GenBank/DDBJ whole genome shotgun (WGS) entry which is preliminary data.</text>
</comment>
<evidence type="ECO:0000313" key="2">
    <source>
        <dbReference type="Proteomes" id="UP000256873"/>
    </source>
</evidence>
<dbReference type="AlphaFoldDB" id="A0A3E0LBF7"/>
<name>A0A3E0LBF7_9CHRO</name>
<dbReference type="Pfam" id="PF04365">
    <property type="entry name" value="BrnT_toxin"/>
    <property type="match status" value="1"/>
</dbReference>
<dbReference type="InterPro" id="IPR038573">
    <property type="entry name" value="BrnT_sf"/>
</dbReference>
<dbReference type="InterPro" id="IPR007460">
    <property type="entry name" value="BrnT_toxin"/>
</dbReference>
<dbReference type="EMBL" id="QQWC01000001">
    <property type="protein sequence ID" value="REJ44849.1"/>
    <property type="molecule type" value="Genomic_DNA"/>
</dbReference>